<keyword evidence="1" id="KW-0812">Transmembrane</keyword>
<dbReference type="AlphaFoldDB" id="W4P3Q3"/>
<comment type="caution">
    <text evidence="2">The sequence shown here is derived from an EMBL/GenBank/DDBJ whole genome shotgun (WGS) entry which is preliminary data.</text>
</comment>
<sequence>MKKLFMITATHALAIPGFAQTGSEALLGASDGIYSYVPFIQGLCYVIAALIAIVGAASVYMAMQTSPQQVSKRIVTSVGSCLCFVCMAISLPQFFGYESYSVGNGSDIAMNGAGGSSNGFLTTDKGGISQSGIITTIPPLSDKAGNWLTFPPGSNMDIANSLMDIYNHMGSGVTGTYGRTLDYINNEFRHGNISQSTYDQMIAMQAACRKTKIRQTHNETKDYQYYRSDFNKFIGQCPTTDTYRAKRGSIKNAL</sequence>
<feature type="transmembrane region" description="Helical" evidence="1">
    <location>
        <begin position="74"/>
        <end position="95"/>
    </location>
</feature>
<evidence type="ECO:0000313" key="3">
    <source>
        <dbReference type="Proteomes" id="UP000018861"/>
    </source>
</evidence>
<dbReference type="Pfam" id="PF13572">
    <property type="entry name" value="DUF4134"/>
    <property type="match status" value="1"/>
</dbReference>
<accession>W4P3Q3</accession>
<name>W4P3Q3_9BACE</name>
<keyword evidence="1" id="KW-1133">Transmembrane helix</keyword>
<organism evidence="2 3">
    <name type="scientific">Bacteroides pyogenes JCM 6292</name>
    <dbReference type="NCBI Taxonomy" id="1235809"/>
    <lineage>
        <taxon>Bacteria</taxon>
        <taxon>Pseudomonadati</taxon>
        <taxon>Bacteroidota</taxon>
        <taxon>Bacteroidia</taxon>
        <taxon>Bacteroidales</taxon>
        <taxon>Bacteroidaceae</taxon>
        <taxon>Bacteroides</taxon>
    </lineage>
</organism>
<feature type="transmembrane region" description="Helical" evidence="1">
    <location>
        <begin position="35"/>
        <end position="62"/>
    </location>
</feature>
<keyword evidence="1" id="KW-0472">Membrane</keyword>
<proteinExistence type="predicted"/>
<reference evidence="2 3" key="1">
    <citation type="journal article" date="2014" name="Genome Announc.">
        <title>Draft Genome Sequences of Three Strains of Bacteroides pyogenes Isolated from a Cat and Swine.</title>
        <authorList>
            <person name="Sakamoto M."/>
            <person name="Oshima K."/>
            <person name="Suda W."/>
            <person name="Kitamura K."/>
            <person name="Iida T."/>
            <person name="Hattori M."/>
            <person name="Ohkuma M."/>
        </authorList>
    </citation>
    <scope>NUCLEOTIDE SEQUENCE [LARGE SCALE GENOMIC DNA]</scope>
    <source>
        <strain evidence="2 3">JCM 6292</strain>
    </source>
</reference>
<gene>
    <name evidence="2" type="ORF">JCM6292_469</name>
</gene>
<dbReference type="Proteomes" id="UP000018861">
    <property type="component" value="Unassembled WGS sequence"/>
</dbReference>
<evidence type="ECO:0000256" key="1">
    <source>
        <dbReference type="SAM" id="Phobius"/>
    </source>
</evidence>
<protein>
    <submittedName>
        <fullName evidence="2">Conjugative transposon protein TraE</fullName>
    </submittedName>
</protein>
<dbReference type="InterPro" id="IPR025408">
    <property type="entry name" value="DUF4134"/>
</dbReference>
<evidence type="ECO:0000313" key="2">
    <source>
        <dbReference type="EMBL" id="GAE14347.1"/>
    </source>
</evidence>
<dbReference type="EMBL" id="BAIQ01000003">
    <property type="protein sequence ID" value="GAE14347.1"/>
    <property type="molecule type" value="Genomic_DNA"/>
</dbReference>